<evidence type="ECO:0000313" key="2">
    <source>
        <dbReference type="Proteomes" id="UP000316759"/>
    </source>
</evidence>
<comment type="caution">
    <text evidence="1">The sequence shown here is derived from an EMBL/GenBank/DDBJ whole genome shotgun (WGS) entry which is preliminary data.</text>
</comment>
<gene>
    <name evidence="1" type="ORF">FGIG_10954</name>
</gene>
<dbReference type="AlphaFoldDB" id="A0A504Z135"/>
<accession>A0A504Z135</accession>
<protein>
    <submittedName>
        <fullName evidence="1">Uncharacterized protein</fullName>
    </submittedName>
</protein>
<keyword evidence="2" id="KW-1185">Reference proteome</keyword>
<name>A0A504Z135_FASGI</name>
<dbReference type="OrthoDB" id="6246380at2759"/>
<proteinExistence type="predicted"/>
<dbReference type="EMBL" id="SUNJ01001705">
    <property type="protein sequence ID" value="TPP66539.1"/>
    <property type="molecule type" value="Genomic_DNA"/>
</dbReference>
<dbReference type="Proteomes" id="UP000316759">
    <property type="component" value="Unassembled WGS sequence"/>
</dbReference>
<organism evidence="1 2">
    <name type="scientific">Fasciola gigantica</name>
    <name type="common">Giant liver fluke</name>
    <dbReference type="NCBI Taxonomy" id="46835"/>
    <lineage>
        <taxon>Eukaryota</taxon>
        <taxon>Metazoa</taxon>
        <taxon>Spiralia</taxon>
        <taxon>Lophotrochozoa</taxon>
        <taxon>Platyhelminthes</taxon>
        <taxon>Trematoda</taxon>
        <taxon>Digenea</taxon>
        <taxon>Plagiorchiida</taxon>
        <taxon>Echinostomata</taxon>
        <taxon>Echinostomatoidea</taxon>
        <taxon>Fasciolidae</taxon>
        <taxon>Fasciola</taxon>
    </lineage>
</organism>
<reference evidence="1 2" key="1">
    <citation type="submission" date="2019-04" db="EMBL/GenBank/DDBJ databases">
        <title>Annotation for the trematode Fasciola gigantica.</title>
        <authorList>
            <person name="Choi Y.-J."/>
        </authorList>
    </citation>
    <scope>NUCLEOTIDE SEQUENCE [LARGE SCALE GENOMIC DNA]</scope>
    <source>
        <strain evidence="1">Uganda_cow_1</strain>
    </source>
</reference>
<sequence length="133" mass="14587">MGERLSELISQVVTSCKEDLDRLLSDCDQSDELVIQSDDSAKPPSINSELHLPAEIEASIERTTSSFKEHVTSVLANLLHAVPNIADPNDTLVTIKRQQVRPVVCGKRGARLLGMLKSYQQDVAKRMSSSNAV</sequence>
<evidence type="ECO:0000313" key="1">
    <source>
        <dbReference type="EMBL" id="TPP66539.1"/>
    </source>
</evidence>
<dbReference type="STRING" id="46835.A0A504Z135"/>